<dbReference type="Gene3D" id="3.40.190.10">
    <property type="entry name" value="Periplasmic binding protein-like II"/>
    <property type="match status" value="1"/>
</dbReference>
<organism evidence="2 3">
    <name type="scientific">Candidatus Electrothrix communis</name>
    <dbReference type="NCBI Taxonomy" id="1859133"/>
    <lineage>
        <taxon>Bacteria</taxon>
        <taxon>Pseudomonadati</taxon>
        <taxon>Thermodesulfobacteriota</taxon>
        <taxon>Desulfobulbia</taxon>
        <taxon>Desulfobulbales</taxon>
        <taxon>Desulfobulbaceae</taxon>
        <taxon>Candidatus Electrothrix</taxon>
    </lineage>
</organism>
<protein>
    <submittedName>
        <fullName evidence="2">Membrane-bound lytic murein transglycosylase MltF</fullName>
    </submittedName>
</protein>
<feature type="non-terminal residue" evidence="2">
    <location>
        <position position="1"/>
    </location>
</feature>
<comment type="caution">
    <text evidence="2">The sequence shown here is derived from an EMBL/GenBank/DDBJ whole genome shotgun (WGS) entry which is preliminary data.</text>
</comment>
<dbReference type="SUPFAM" id="SSF53955">
    <property type="entry name" value="Lysozyme-like"/>
    <property type="match status" value="1"/>
</dbReference>
<evidence type="ECO:0000313" key="2">
    <source>
        <dbReference type="EMBL" id="RWX43632.1"/>
    </source>
</evidence>
<dbReference type="GO" id="GO:0009253">
    <property type="term" value="P:peptidoglycan catabolic process"/>
    <property type="evidence" value="ECO:0007669"/>
    <property type="project" value="TreeGrafter"/>
</dbReference>
<name>A0A444IS79_9BACT</name>
<dbReference type="Gene3D" id="1.10.530.10">
    <property type="match status" value="1"/>
</dbReference>
<dbReference type="Proteomes" id="UP000288086">
    <property type="component" value="Unassembled WGS sequence"/>
</dbReference>
<dbReference type="SUPFAM" id="SSF53850">
    <property type="entry name" value="Periplasmic binding protein-like II"/>
    <property type="match status" value="1"/>
</dbReference>
<evidence type="ECO:0000313" key="3">
    <source>
        <dbReference type="Proteomes" id="UP000288086"/>
    </source>
</evidence>
<keyword evidence="3" id="KW-1185">Reference proteome</keyword>
<dbReference type="PANTHER" id="PTHR35936:SF32">
    <property type="entry name" value="MEMBRANE-BOUND LYTIC MUREIN TRANSGLYCOSYLASE F"/>
    <property type="match status" value="1"/>
</dbReference>
<proteinExistence type="predicted"/>
<feature type="domain" description="Transglycosylase SLT" evidence="1">
    <location>
        <begin position="220"/>
        <end position="332"/>
    </location>
</feature>
<dbReference type="AlphaFoldDB" id="A0A444IS79"/>
<dbReference type="GO" id="GO:0008933">
    <property type="term" value="F:peptidoglycan lytic transglycosylase activity"/>
    <property type="evidence" value="ECO:0007669"/>
    <property type="project" value="TreeGrafter"/>
</dbReference>
<accession>A0A444IS79</accession>
<dbReference type="InterPro" id="IPR008258">
    <property type="entry name" value="Transglycosylase_SLT_dom_1"/>
</dbReference>
<evidence type="ECO:0000259" key="1">
    <source>
        <dbReference type="Pfam" id="PF01464"/>
    </source>
</evidence>
<reference evidence="2 3" key="1">
    <citation type="submission" date="2017-01" db="EMBL/GenBank/DDBJ databases">
        <title>The cable genome- insights into the physiology and evolution of filamentous bacteria capable of sulfide oxidation via long distance electron transfer.</title>
        <authorList>
            <person name="Schreiber L."/>
            <person name="Bjerg J.T."/>
            <person name="Boggild A."/>
            <person name="Van De Vossenberg J."/>
            <person name="Meysman F."/>
            <person name="Nielsen L.P."/>
            <person name="Schramm A."/>
            <person name="Kjeldsen K.U."/>
        </authorList>
    </citation>
    <scope>NUCLEOTIDE SEQUENCE [LARGE SCALE GENOMIC DNA]</scope>
    <source>
        <strain evidence="2">A1</strain>
    </source>
</reference>
<dbReference type="Pfam" id="PF01464">
    <property type="entry name" value="SLT"/>
    <property type="match status" value="1"/>
</dbReference>
<dbReference type="GO" id="GO:0009279">
    <property type="term" value="C:cell outer membrane"/>
    <property type="evidence" value="ECO:0007669"/>
    <property type="project" value="TreeGrafter"/>
</dbReference>
<gene>
    <name evidence="2" type="ORF">VT98_14261</name>
</gene>
<dbReference type="PANTHER" id="PTHR35936">
    <property type="entry name" value="MEMBRANE-BOUND LYTIC MUREIN TRANSGLYCOSYLASE F"/>
    <property type="match status" value="1"/>
</dbReference>
<dbReference type="EMBL" id="MTKP01000426">
    <property type="protein sequence ID" value="RWX43632.1"/>
    <property type="molecule type" value="Genomic_DNA"/>
</dbReference>
<sequence>KMEIIFLPTPKERLVEDLLAGKGDIAVADLLLPPEQKERVTFISPVAAENQEILVTGPNSPQFKSIFNLSGQEITVREDSPYATSLQKLNNTLTSIGRKPVTLHIADTFLEDEDLLEMTATGMLPMTVVDSHVAEFWATIFHNLRLHNKIALRTAKEISWAVRSDSFLLQESISYFKKNSYLPQDGHLSLTEYYRNKDGFLKNSLALPALERYHSKAAFFEKYGEKYTVPSLLLAALAYQESQLDPSRLGENGKVGLMGINPAVVLQEGLQADPQQIQKPEHNIQTAARYLRFLADHYFSSPRLSELNRNLMAIAAYKSSPQQVMAARKKAALAGYNPDIWFNHVETAIHLEENKNIAQYVRNIYKYFKAYEYFLDRPENEEQE</sequence>
<dbReference type="InterPro" id="IPR023346">
    <property type="entry name" value="Lysozyme-like_dom_sf"/>
</dbReference>